<dbReference type="EMBL" id="NZEX01000048">
    <property type="protein sequence ID" value="MAH62737.1"/>
    <property type="molecule type" value="Genomic_DNA"/>
</dbReference>
<dbReference type="GO" id="GO:0016226">
    <property type="term" value="P:iron-sulfur cluster assembly"/>
    <property type="evidence" value="ECO:0007669"/>
    <property type="project" value="InterPro"/>
</dbReference>
<organism evidence="3 4">
    <name type="scientific">SAR324 cluster bacterium</name>
    <dbReference type="NCBI Taxonomy" id="2024889"/>
    <lineage>
        <taxon>Bacteria</taxon>
        <taxon>Deltaproteobacteria</taxon>
        <taxon>SAR324 cluster</taxon>
    </lineage>
</organism>
<dbReference type="InterPro" id="IPR016092">
    <property type="entry name" value="ATAP"/>
</dbReference>
<sequence length="121" mass="13963">MIALTENAAKEIRKIMQEQQLEENVFIRVGVKGGGCSGFTYTFDFDARKTRFDLDFESQGMQIIVDKKSYLYIKDTEIDWSYSLMDRGLRFNNPSAKSSCGCKTSFQFEAPVQENVFQPTW</sequence>
<dbReference type="InterPro" id="IPR035903">
    <property type="entry name" value="HesB-like_dom_sf"/>
</dbReference>
<evidence type="ECO:0000313" key="4">
    <source>
        <dbReference type="Proteomes" id="UP000226525"/>
    </source>
</evidence>
<evidence type="ECO:0000259" key="2">
    <source>
        <dbReference type="Pfam" id="PF01521"/>
    </source>
</evidence>
<dbReference type="SUPFAM" id="SSF89360">
    <property type="entry name" value="HesB-like domain"/>
    <property type="match status" value="1"/>
</dbReference>
<dbReference type="AlphaFoldDB" id="A0A2D6YHS7"/>
<evidence type="ECO:0000313" key="3">
    <source>
        <dbReference type="EMBL" id="MAH62737.1"/>
    </source>
</evidence>
<protein>
    <submittedName>
        <fullName evidence="3">Iron-sulfur cluster assembly accessory protein</fullName>
    </submittedName>
</protein>
<dbReference type="InterPro" id="IPR050322">
    <property type="entry name" value="Fe-S_cluster_asmbl/transfer"/>
</dbReference>
<gene>
    <name evidence="3" type="ORF">CMN54_04670</name>
</gene>
<dbReference type="NCBIfam" id="TIGR00049">
    <property type="entry name" value="iron-sulfur cluster assembly accessory protein"/>
    <property type="match status" value="1"/>
</dbReference>
<accession>A0A2D6YHS7</accession>
<name>A0A2D6YHS7_9DELT</name>
<dbReference type="PANTHER" id="PTHR10072:SF41">
    <property type="entry name" value="IRON-SULFUR CLUSTER ASSEMBLY 1 HOMOLOG, MITOCHONDRIAL"/>
    <property type="match status" value="1"/>
</dbReference>
<dbReference type="GO" id="GO:0051537">
    <property type="term" value="F:2 iron, 2 sulfur cluster binding"/>
    <property type="evidence" value="ECO:0007669"/>
    <property type="project" value="TreeGrafter"/>
</dbReference>
<dbReference type="Pfam" id="PF01521">
    <property type="entry name" value="Fe-S_biosyn"/>
    <property type="match status" value="1"/>
</dbReference>
<reference evidence="4" key="1">
    <citation type="submission" date="2017-09" db="EMBL/GenBank/DDBJ databases">
        <title>The Reconstruction of 2,631 Draft Metagenome-Assembled Genomes from the Global Oceans.</title>
        <authorList>
            <person name="Tully B.J."/>
            <person name="Graham E.D."/>
            <person name="Heidelberg J.F."/>
        </authorList>
    </citation>
    <scope>NUCLEOTIDE SEQUENCE [LARGE SCALE GENOMIC DNA]</scope>
</reference>
<comment type="caution">
    <text evidence="3">The sequence shown here is derived from an EMBL/GenBank/DDBJ whole genome shotgun (WGS) entry which is preliminary data.</text>
</comment>
<feature type="domain" description="Core" evidence="2">
    <location>
        <begin position="2"/>
        <end position="103"/>
    </location>
</feature>
<dbReference type="InterPro" id="IPR000361">
    <property type="entry name" value="ATAP_core_dom"/>
</dbReference>
<evidence type="ECO:0000256" key="1">
    <source>
        <dbReference type="ARBA" id="ARBA00006718"/>
    </source>
</evidence>
<comment type="similarity">
    <text evidence="1">Belongs to the HesB/IscA family.</text>
</comment>
<dbReference type="PANTHER" id="PTHR10072">
    <property type="entry name" value="IRON-SULFUR CLUSTER ASSEMBLY PROTEIN"/>
    <property type="match status" value="1"/>
</dbReference>
<proteinExistence type="inferred from homology"/>
<dbReference type="GO" id="GO:0005737">
    <property type="term" value="C:cytoplasm"/>
    <property type="evidence" value="ECO:0007669"/>
    <property type="project" value="TreeGrafter"/>
</dbReference>
<dbReference type="Proteomes" id="UP000226525">
    <property type="component" value="Unassembled WGS sequence"/>
</dbReference>
<dbReference type="Gene3D" id="2.60.300.12">
    <property type="entry name" value="HesB-like domain"/>
    <property type="match status" value="1"/>
</dbReference>